<keyword evidence="7 8" id="KW-0998">Cell outer membrane</keyword>
<evidence type="ECO:0000313" key="14">
    <source>
        <dbReference type="Proteomes" id="UP000421408"/>
    </source>
</evidence>
<keyword evidence="10" id="KW-0732">Signal</keyword>
<dbReference type="InterPro" id="IPR023997">
    <property type="entry name" value="TonB-dep_OMP_SusC/RagA_CS"/>
</dbReference>
<keyword evidence="13" id="KW-0675">Receptor</keyword>
<dbReference type="NCBIfam" id="TIGR04056">
    <property type="entry name" value="OMP_RagA_SusC"/>
    <property type="match status" value="1"/>
</dbReference>
<dbReference type="PROSITE" id="PS52016">
    <property type="entry name" value="TONB_DEPENDENT_REC_3"/>
    <property type="match status" value="1"/>
</dbReference>
<sequence>MKQVKIKLPLRALTLASGLLLTVSSFAQSNAIKGHVKDASGEPIMGATITVNGKAVGITDMDGNFSVDAAPGANLTFTYLGMTPKTIKATSNMMITLVDDQKSLNEVVVIGYGRAKKNDLTGSVTAIKPDEMSKGITSSASDMLVGKIAGVDVQTGGGQPGSGAQIRIRGGASLNASNDPLYVIDGLAIDNNNLKGTSNVLAMINPNDIESFTVLKDASATAIYGSRASNGVIIITTKKGRAGQRPTVTYNGDVTLSTIQKKYEVMNAGEYKQALTNLGIDTSALGTADTDWQDEIFRTAISTNHNISIQGGLKNMPYRVGLGFEDNNGIVKTSWMKRFNTSVNLAPSFLDKHLNINFTAKYMFEKDRYANFGDAIGNALTMDPTQPVRVNDEMYNTVGGYFQYLDNKGDKITDPNWTKIAKSQVPQNPVALLNNQKMIANTNDISSNLEVDYKIHGFEDLHLHAAIGAQYTDAKQHNDINKYSSSNNYFGWYGTDHQYKYSIEGKAFAEYAHKFGVHDIDIMAGAEQSHYHRTTYNIGSGIDEYLRDNNPQVVNGEWNYVNNPQYMANTIWKGHNSLVSYFGRFNYNLLDRYLLTATFRADGSSRFRKGKKWGYFPAAAFAWKINNESFLKNVKWIDELKLRLGWGMTGQQNGIDDFYYTPKYTISDTYAQYPLGDKYYQTMRPTKYNTELTWEKTTTYNGGIDFTALNGRFGFNIDGYYRKTTDLLSEIEIAGGTNFGDKLLKNIGSLENYGVELAFNVKPIVTKDFVWDVTYNVGWNHNEITELEAGLKDWVWTGSKVSRGNNTLVQVNKVGEPLNSFYVFQQVYDENGKPIEGVYVDRDGNGKIDNDDRYCYKSPAPDVIMGLTTKFIYKNWDFSAAFHASIGNYVFYDFLNSKAELAKINDTDLFRNTTAEAVNLGFKGTTDLTTNTSDYFVRNASYLKCSNMTLGYSFPALIKAGAEKICSGRIFFTVQNPFIITKYKGIDPEVSSGIDSNPYPRPISFQLGLNLNF</sequence>
<feature type="domain" description="TonB-dependent receptor-like beta-barrel" evidence="11">
    <location>
        <begin position="395"/>
        <end position="804"/>
    </location>
</feature>
<dbReference type="NCBIfam" id="TIGR04057">
    <property type="entry name" value="SusC_RagA_signa"/>
    <property type="match status" value="1"/>
</dbReference>
<evidence type="ECO:0000256" key="1">
    <source>
        <dbReference type="ARBA" id="ARBA00004571"/>
    </source>
</evidence>
<evidence type="ECO:0000256" key="9">
    <source>
        <dbReference type="RuleBase" id="RU003357"/>
    </source>
</evidence>
<dbReference type="EMBL" id="VZCC01000067">
    <property type="protein sequence ID" value="MQN84339.1"/>
    <property type="molecule type" value="Genomic_DNA"/>
</dbReference>
<comment type="similarity">
    <text evidence="8 9">Belongs to the TonB-dependent receptor family.</text>
</comment>
<organism evidence="13 14">
    <name type="scientific">Segatella copri</name>
    <dbReference type="NCBI Taxonomy" id="165179"/>
    <lineage>
        <taxon>Bacteria</taxon>
        <taxon>Pseudomonadati</taxon>
        <taxon>Bacteroidota</taxon>
        <taxon>Bacteroidia</taxon>
        <taxon>Bacteroidales</taxon>
        <taxon>Prevotellaceae</taxon>
        <taxon>Segatella</taxon>
    </lineage>
</organism>
<feature type="chain" id="PRO_5041745421" evidence="10">
    <location>
        <begin position="28"/>
        <end position="1013"/>
    </location>
</feature>
<reference evidence="14" key="1">
    <citation type="submission" date="2019-09" db="EMBL/GenBank/DDBJ databases">
        <title>Distinct polysaccharide growth profiles of human intestinal Prevotella copri isolates.</title>
        <authorList>
            <person name="Fehlner-Peach H."/>
            <person name="Magnabosco C."/>
            <person name="Raghavan V."/>
            <person name="Scher J.U."/>
            <person name="Tett A."/>
            <person name="Cox L.M."/>
            <person name="Gottsegen C."/>
            <person name="Watters A."/>
            <person name="Wiltshire- Gordon J.D."/>
            <person name="Segata N."/>
            <person name="Bonneau R."/>
            <person name="Littman D.R."/>
        </authorList>
    </citation>
    <scope>NUCLEOTIDE SEQUENCE [LARGE SCALE GENOMIC DNA]</scope>
    <source>
        <strain evidence="14">iAA108</strain>
    </source>
</reference>
<dbReference type="InterPro" id="IPR039426">
    <property type="entry name" value="TonB-dep_rcpt-like"/>
</dbReference>
<dbReference type="RefSeq" id="WP_153119132.1">
    <property type="nucleotide sequence ID" value="NZ_VZCC01000067.1"/>
</dbReference>
<proteinExistence type="inferred from homology"/>
<keyword evidence="2 8" id="KW-0813">Transport</keyword>
<evidence type="ECO:0000256" key="6">
    <source>
        <dbReference type="ARBA" id="ARBA00023136"/>
    </source>
</evidence>
<dbReference type="Proteomes" id="UP000421408">
    <property type="component" value="Unassembled WGS sequence"/>
</dbReference>
<evidence type="ECO:0000256" key="5">
    <source>
        <dbReference type="ARBA" id="ARBA00023077"/>
    </source>
</evidence>
<comment type="subcellular location">
    <subcellularLocation>
        <location evidence="1 8">Cell outer membrane</location>
        <topology evidence="1 8">Multi-pass membrane protein</topology>
    </subcellularLocation>
</comment>
<gene>
    <name evidence="13" type="ORF">F7D74_10205</name>
</gene>
<feature type="signal peptide" evidence="10">
    <location>
        <begin position="1"/>
        <end position="27"/>
    </location>
</feature>
<dbReference type="InterPro" id="IPR023996">
    <property type="entry name" value="TonB-dep_OMP_SusC/RagA"/>
</dbReference>
<dbReference type="Gene3D" id="2.60.40.1120">
    <property type="entry name" value="Carboxypeptidase-like, regulatory domain"/>
    <property type="match status" value="1"/>
</dbReference>
<dbReference type="Pfam" id="PF13715">
    <property type="entry name" value="CarbopepD_reg_2"/>
    <property type="match status" value="1"/>
</dbReference>
<dbReference type="InterPro" id="IPR036942">
    <property type="entry name" value="Beta-barrel_TonB_sf"/>
</dbReference>
<comment type="caution">
    <text evidence="13">The sequence shown here is derived from an EMBL/GenBank/DDBJ whole genome shotgun (WGS) entry which is preliminary data.</text>
</comment>
<dbReference type="GO" id="GO:0009279">
    <property type="term" value="C:cell outer membrane"/>
    <property type="evidence" value="ECO:0007669"/>
    <property type="project" value="UniProtKB-SubCell"/>
</dbReference>
<accession>A0AA90UZM7</accession>
<dbReference type="FunFam" id="2.170.130.10:FF:000008">
    <property type="entry name" value="SusC/RagA family TonB-linked outer membrane protein"/>
    <property type="match status" value="1"/>
</dbReference>
<keyword evidence="3 8" id="KW-1134">Transmembrane beta strand</keyword>
<evidence type="ECO:0000313" key="13">
    <source>
        <dbReference type="EMBL" id="MQN84339.1"/>
    </source>
</evidence>
<evidence type="ECO:0000256" key="7">
    <source>
        <dbReference type="ARBA" id="ARBA00023237"/>
    </source>
</evidence>
<dbReference type="SUPFAM" id="SSF56935">
    <property type="entry name" value="Porins"/>
    <property type="match status" value="1"/>
</dbReference>
<dbReference type="Pfam" id="PF00593">
    <property type="entry name" value="TonB_dep_Rec_b-barrel"/>
    <property type="match status" value="1"/>
</dbReference>
<dbReference type="Pfam" id="PF07715">
    <property type="entry name" value="Plug"/>
    <property type="match status" value="1"/>
</dbReference>
<keyword evidence="4 8" id="KW-0812">Transmembrane</keyword>
<dbReference type="SUPFAM" id="SSF49464">
    <property type="entry name" value="Carboxypeptidase regulatory domain-like"/>
    <property type="match status" value="1"/>
</dbReference>
<keyword evidence="6 8" id="KW-0472">Membrane</keyword>
<evidence type="ECO:0000256" key="2">
    <source>
        <dbReference type="ARBA" id="ARBA00022448"/>
    </source>
</evidence>
<dbReference type="InterPro" id="IPR037066">
    <property type="entry name" value="Plug_dom_sf"/>
</dbReference>
<evidence type="ECO:0000256" key="4">
    <source>
        <dbReference type="ARBA" id="ARBA00022692"/>
    </source>
</evidence>
<protein>
    <submittedName>
        <fullName evidence="13">TonB-dependent receptor</fullName>
    </submittedName>
</protein>
<dbReference type="Gene3D" id="2.40.170.20">
    <property type="entry name" value="TonB-dependent receptor, beta-barrel domain"/>
    <property type="match status" value="1"/>
</dbReference>
<dbReference type="Gene3D" id="2.170.130.10">
    <property type="entry name" value="TonB-dependent receptor, plug domain"/>
    <property type="match status" value="1"/>
</dbReference>
<keyword evidence="5 9" id="KW-0798">TonB box</keyword>
<evidence type="ECO:0000259" key="11">
    <source>
        <dbReference type="Pfam" id="PF00593"/>
    </source>
</evidence>
<evidence type="ECO:0000256" key="3">
    <source>
        <dbReference type="ARBA" id="ARBA00022452"/>
    </source>
</evidence>
<evidence type="ECO:0000256" key="8">
    <source>
        <dbReference type="PROSITE-ProRule" id="PRU01360"/>
    </source>
</evidence>
<evidence type="ECO:0000256" key="10">
    <source>
        <dbReference type="SAM" id="SignalP"/>
    </source>
</evidence>
<name>A0AA90UZM7_9BACT</name>
<evidence type="ECO:0000259" key="12">
    <source>
        <dbReference type="Pfam" id="PF07715"/>
    </source>
</evidence>
<feature type="domain" description="TonB-dependent receptor plug" evidence="12">
    <location>
        <begin position="117"/>
        <end position="232"/>
    </location>
</feature>
<dbReference type="InterPro" id="IPR008969">
    <property type="entry name" value="CarboxyPept-like_regulatory"/>
</dbReference>
<dbReference type="InterPro" id="IPR000531">
    <property type="entry name" value="Beta-barrel_TonB"/>
</dbReference>
<dbReference type="InterPro" id="IPR012910">
    <property type="entry name" value="Plug_dom"/>
</dbReference>
<dbReference type="AlphaFoldDB" id="A0AA90UZM7"/>